<feature type="compositionally biased region" description="Gly residues" evidence="1">
    <location>
        <begin position="316"/>
        <end position="339"/>
    </location>
</feature>
<protein>
    <submittedName>
        <fullName evidence="2">Uncharacterized protein</fullName>
    </submittedName>
</protein>
<feature type="region of interest" description="Disordered" evidence="1">
    <location>
        <begin position="310"/>
        <end position="360"/>
    </location>
</feature>
<dbReference type="Proteomes" id="UP000234632">
    <property type="component" value="Unassembled WGS sequence"/>
</dbReference>
<gene>
    <name evidence="2" type="ORF">AUQ48_13230</name>
</gene>
<dbReference type="EMBL" id="LOMZ01000001">
    <property type="protein sequence ID" value="PLC13009.1"/>
    <property type="molecule type" value="Genomic_DNA"/>
</dbReference>
<name>A0A2N4T448_9MICC</name>
<feature type="region of interest" description="Disordered" evidence="1">
    <location>
        <begin position="431"/>
        <end position="473"/>
    </location>
</feature>
<organism evidence="2 3">
    <name type="scientific">Kocuria flava</name>
    <dbReference type="NCBI Taxonomy" id="446860"/>
    <lineage>
        <taxon>Bacteria</taxon>
        <taxon>Bacillati</taxon>
        <taxon>Actinomycetota</taxon>
        <taxon>Actinomycetes</taxon>
        <taxon>Micrococcales</taxon>
        <taxon>Micrococcaceae</taxon>
        <taxon>Kocuria</taxon>
    </lineage>
</organism>
<comment type="caution">
    <text evidence="2">The sequence shown here is derived from an EMBL/GenBank/DDBJ whole genome shotgun (WGS) entry which is preliminary data.</text>
</comment>
<reference evidence="2 3" key="1">
    <citation type="submission" date="2015-12" db="EMBL/GenBank/DDBJ databases">
        <authorList>
            <person name="Shamseldin A."/>
            <person name="Moawad H."/>
            <person name="Abd El-Rahim W.M."/>
            <person name="Sadowsky M.J."/>
        </authorList>
    </citation>
    <scope>NUCLEOTIDE SEQUENCE [LARGE SCALE GENOMIC DNA]</scope>
    <source>
        <strain evidence="2 3">S43</strain>
    </source>
</reference>
<accession>A0A2N4T448</accession>
<sequence length="502" mass="49423">MGVGAELVHRGGGRGHQHRVAPAGLLVGQAHGLGHDGVAGGAAGLPGVQHRDLRGVLGEGGEQGVVVGADEHDRAQAPGVAGDELVVAHPLGQAPGDPHDGLERGQGGVGGVRVGGLGVVDPHDPVGRGHGLDAVRAGLVGEQPLAHGLGGDAGGAGERGGGERVGHAVAGGERAGVGDRGQFQGGGAPVLEEGPVDEEVLDHAEHAHVRGVEGEAHRPAALDDVGLLDHPQGLGLLGVVDARDPGVLVDPGLVRGVVGVAAVPVDVVLGDVEHHGGQRGDRVRPVQLEAGELHGEDVVLDGLAQGVEDRGADVAHGGGPQPAGAQHGGGQAHGGGLAVGAGQAHPLGGAPPGALAHAPGQFDVAPDLHARRDGGPQQRVVGAEPWGGDHQLGAGPVHGGQGVVGALPQVDVGGADDAQGLGLRAGRRGVRAVDDDDARPQLHERVGGGEAGDADPGHDHAQPGPVGVPAGEPRQAGVVEDGVVVVRVDHWTIPPWESSQSP</sequence>
<proteinExistence type="predicted"/>
<evidence type="ECO:0000313" key="3">
    <source>
        <dbReference type="Proteomes" id="UP000234632"/>
    </source>
</evidence>
<dbReference type="AlphaFoldDB" id="A0A2N4T448"/>
<feature type="compositionally biased region" description="Low complexity" evidence="1">
    <location>
        <begin position="340"/>
        <end position="360"/>
    </location>
</feature>
<feature type="compositionally biased region" description="Basic and acidic residues" evidence="1">
    <location>
        <begin position="438"/>
        <end position="447"/>
    </location>
</feature>
<evidence type="ECO:0000256" key="1">
    <source>
        <dbReference type="SAM" id="MobiDB-lite"/>
    </source>
</evidence>
<evidence type="ECO:0000313" key="2">
    <source>
        <dbReference type="EMBL" id="PLC13009.1"/>
    </source>
</evidence>